<evidence type="ECO:0000256" key="1">
    <source>
        <dbReference type="ARBA" id="ARBA00022723"/>
    </source>
</evidence>
<sequence length="655" mass="75366">MAVNSKADGGVAEAQKAINKANPILKSPTKKDPTSPVKKDQAPIAEKDQTPVGKKEQAPFIKKEHSSPNKNDQTVSTNRNGVQRNSESMSGTKGKRRFSGREHNRRNTTSSAVGSKKSEKNDKPRSSSSNNEKGGGDAGSNGSSKRCNASSNKRRTTKTSSNSMTSEGYEYDDDFELDEPFSDSDEEVSKSVKKLTLPIPRGRIRTLSGTVPIVGYSPKWGGPTMCLSCLHFFDLPDMIPNFAEHLLAEHHIVVIEMELIVDPKRYVEYWRQRFAKESIDKVFPKIIPQEGSPFFGKTDYYFEMSEALPEDYSLRQRLAMRRLEEALSCQQRERDDASFSLQCIFCRYTARGNRSKIIHHLYMIHHLNLGSPDNLVFVQEYIEHLKDKLCRNECIYCEKTFSDRNTLMDHMRKRNHREVNPKNNYYDKFYIINYLELGKRWLDVLAEDFEDTMPTFVDSDDEEEEDSWHEWQEDNLDEEQTRVVCLFCEESNDLAAPLLEHIKEKHHFDVLGIIEKEKLNTYERMKMLNFIRKQNYNAVCFVCGKSNLGSLQELRKHLADSDHMAKGLPERAVWDTEENLVPIFGNDHLLWMLESILDENSYVEEEQKRPSTYEELKKELQKESEANTVQGVIAEDLPELCDSALADAELYDSLK</sequence>
<dbReference type="Proteomes" id="UP000887569">
    <property type="component" value="Unplaced"/>
</dbReference>
<dbReference type="SUPFAM" id="SSF57667">
    <property type="entry name" value="beta-beta-alpha zinc fingers"/>
    <property type="match status" value="2"/>
</dbReference>
<keyword evidence="3" id="KW-0862">Zinc</keyword>
<evidence type="ECO:0000256" key="2">
    <source>
        <dbReference type="ARBA" id="ARBA00022771"/>
    </source>
</evidence>
<protein>
    <submittedName>
        <fullName evidence="9 10">C2H2-type domain-containing protein</fullName>
    </submittedName>
</protein>
<dbReference type="SMART" id="SM00355">
    <property type="entry name" value="ZnF_C2H2"/>
    <property type="match status" value="4"/>
</dbReference>
<feature type="compositionally biased region" description="Basic and acidic residues" evidence="6">
    <location>
        <begin position="116"/>
        <end position="125"/>
    </location>
</feature>
<dbReference type="PROSITE" id="PS50157">
    <property type="entry name" value="ZINC_FINGER_C2H2_2"/>
    <property type="match status" value="1"/>
</dbReference>
<dbReference type="InterPro" id="IPR040048">
    <property type="entry name" value="ZNF277"/>
</dbReference>
<feature type="compositionally biased region" description="Polar residues" evidence="6">
    <location>
        <begin position="140"/>
        <end position="149"/>
    </location>
</feature>
<comment type="similarity">
    <text evidence="4">Belongs to the ZNF277 family.</text>
</comment>
<feature type="compositionally biased region" description="Basic and acidic residues" evidence="6">
    <location>
        <begin position="29"/>
        <end position="67"/>
    </location>
</feature>
<evidence type="ECO:0000256" key="3">
    <source>
        <dbReference type="ARBA" id="ARBA00022833"/>
    </source>
</evidence>
<feature type="compositionally biased region" description="Polar residues" evidence="6">
    <location>
        <begin position="68"/>
        <end position="91"/>
    </location>
</feature>
<dbReference type="PROSITE" id="PS00028">
    <property type="entry name" value="ZINC_FINGER_C2H2_1"/>
    <property type="match status" value="1"/>
</dbReference>
<dbReference type="WBParaSite" id="PgR013_g048_t04">
    <property type="protein sequence ID" value="PgR013_g048_t04"/>
    <property type="gene ID" value="PgR013_g048"/>
</dbReference>
<evidence type="ECO:0000256" key="6">
    <source>
        <dbReference type="SAM" id="MobiDB-lite"/>
    </source>
</evidence>
<evidence type="ECO:0000313" key="9">
    <source>
        <dbReference type="WBParaSite" id="PgR013_g048_t01"/>
    </source>
</evidence>
<reference evidence="9 10" key="1">
    <citation type="submission" date="2022-11" db="UniProtKB">
        <authorList>
            <consortium name="WormBaseParasite"/>
        </authorList>
    </citation>
    <scope>IDENTIFICATION</scope>
</reference>
<dbReference type="GO" id="GO:0008270">
    <property type="term" value="F:zinc ion binding"/>
    <property type="evidence" value="ECO:0007669"/>
    <property type="project" value="UniProtKB-KW"/>
</dbReference>
<evidence type="ECO:0000256" key="4">
    <source>
        <dbReference type="ARBA" id="ARBA00034119"/>
    </source>
</evidence>
<keyword evidence="8" id="KW-1185">Reference proteome</keyword>
<dbReference type="PANTHER" id="PTHR13267">
    <property type="entry name" value="ZINC FINGER PROTEIN 277"/>
    <property type="match status" value="1"/>
</dbReference>
<evidence type="ECO:0000313" key="8">
    <source>
        <dbReference type="Proteomes" id="UP000887569"/>
    </source>
</evidence>
<evidence type="ECO:0000259" key="7">
    <source>
        <dbReference type="PROSITE" id="PS50157"/>
    </source>
</evidence>
<dbReference type="WBParaSite" id="PgR013_g048_t03">
    <property type="protein sequence ID" value="PgR013_g048_t03"/>
    <property type="gene ID" value="PgR013_g048"/>
</dbReference>
<organism evidence="8 11">
    <name type="scientific">Parascaris univalens</name>
    <name type="common">Nematode worm</name>
    <dbReference type="NCBI Taxonomy" id="6257"/>
    <lineage>
        <taxon>Eukaryota</taxon>
        <taxon>Metazoa</taxon>
        <taxon>Ecdysozoa</taxon>
        <taxon>Nematoda</taxon>
        <taxon>Chromadorea</taxon>
        <taxon>Rhabditida</taxon>
        <taxon>Spirurina</taxon>
        <taxon>Ascaridomorpha</taxon>
        <taxon>Ascaridoidea</taxon>
        <taxon>Ascarididae</taxon>
        <taxon>Parascaris</taxon>
    </lineage>
</organism>
<name>A0A915ASF1_PARUN</name>
<evidence type="ECO:0000256" key="5">
    <source>
        <dbReference type="PROSITE-ProRule" id="PRU00042"/>
    </source>
</evidence>
<feature type="compositionally biased region" description="Acidic residues" evidence="6">
    <location>
        <begin position="169"/>
        <end position="186"/>
    </location>
</feature>
<dbReference type="InterPro" id="IPR041661">
    <property type="entry name" value="ZN622/Rei1/Reh1_Znf-C2H2"/>
</dbReference>
<dbReference type="InterPro" id="IPR036236">
    <property type="entry name" value="Znf_C2H2_sf"/>
</dbReference>
<evidence type="ECO:0000313" key="10">
    <source>
        <dbReference type="WBParaSite" id="PgR013_g048_t03"/>
    </source>
</evidence>
<dbReference type="WBParaSite" id="PgR013_g048_t01">
    <property type="protein sequence ID" value="PgR013_g048_t01"/>
    <property type="gene ID" value="PgR013_g048"/>
</dbReference>
<proteinExistence type="inferred from homology"/>
<feature type="region of interest" description="Disordered" evidence="6">
    <location>
        <begin position="1"/>
        <end position="192"/>
    </location>
</feature>
<dbReference type="InterPro" id="IPR013087">
    <property type="entry name" value="Znf_C2H2_type"/>
</dbReference>
<keyword evidence="1" id="KW-0479">Metal-binding</keyword>
<dbReference type="PANTHER" id="PTHR13267:SF3">
    <property type="entry name" value="ZINC FINGER PROTEIN 277"/>
    <property type="match status" value="1"/>
</dbReference>
<accession>A0A915ASF1</accession>
<feature type="compositionally biased region" description="Basic residues" evidence="6">
    <location>
        <begin position="93"/>
        <end position="106"/>
    </location>
</feature>
<evidence type="ECO:0000313" key="11">
    <source>
        <dbReference type="WBParaSite" id="PgR013_g048_t04"/>
    </source>
</evidence>
<feature type="domain" description="C2H2-type" evidence="7">
    <location>
        <begin position="392"/>
        <end position="421"/>
    </location>
</feature>
<keyword evidence="2 5" id="KW-0863">Zinc-finger</keyword>
<dbReference type="AlphaFoldDB" id="A0A915ASF1"/>
<dbReference type="Pfam" id="PF12756">
    <property type="entry name" value="zf-C2H2_2"/>
    <property type="match status" value="2"/>
</dbReference>